<dbReference type="InterPro" id="IPR010982">
    <property type="entry name" value="Lambda_DNA-bd_dom_sf"/>
</dbReference>
<gene>
    <name evidence="3" type="ORF">E1091_01570</name>
</gene>
<dbReference type="Proteomes" id="UP000295626">
    <property type="component" value="Unassembled WGS sequence"/>
</dbReference>
<dbReference type="CDD" id="cd00093">
    <property type="entry name" value="HTH_XRE"/>
    <property type="match status" value="1"/>
</dbReference>
<protein>
    <submittedName>
        <fullName evidence="3">XRE family transcriptional regulator</fullName>
    </submittedName>
</protein>
<feature type="compositionally biased region" description="Polar residues" evidence="1">
    <location>
        <begin position="58"/>
        <end position="67"/>
    </location>
</feature>
<keyword evidence="4" id="KW-1185">Reference proteome</keyword>
<sequence>MYEVTIEGLWCQPHACAHASECVFPGGRRCPEPTPASGHRALPRLSSLEGDGRKTMGATGNTGTVPGNTDRGGSGSMTAFGEAMKRIREERELSMRAAAGLVPMAVSYWWRLEAGTAPDPSPKLARDMDEALGQGGRLFGLLGASSLRTPVGGKPVLLTAEGPEPLTSSDVAEVHATIGSLIGLDQQFGANELYPVGLRALRAFQSRIDTGRIEAGLASDARRAAAELAEVCGWLAYDADDQDLAGRMFRESRLTAEEIGDLPMEMFVRDLGAMQALHLGRWEDALHMANQAIGHPLVRGRMEAIFRLRQGRALAALGSEREALDALNRSRVALAGGMNSQDSPWTWWMHEAEFCLHLSLALSALGRHSGACEVSQRSMELLPKEQVRDWAVYQAYRISVLIAAGAWADSVAALGALQLRWPTVRSTRTANLVMAAATRRGVPVAVTEAARQCLGGAA</sequence>
<feature type="domain" description="HTH cro/C1-type" evidence="2">
    <location>
        <begin position="83"/>
        <end position="139"/>
    </location>
</feature>
<name>A0ABY2DLH4_9ACTN</name>
<evidence type="ECO:0000313" key="4">
    <source>
        <dbReference type="Proteomes" id="UP000295626"/>
    </source>
</evidence>
<dbReference type="Gene3D" id="1.25.40.10">
    <property type="entry name" value="Tetratricopeptide repeat domain"/>
    <property type="match status" value="1"/>
</dbReference>
<proteinExistence type="predicted"/>
<accession>A0ABY2DLH4</accession>
<evidence type="ECO:0000259" key="2">
    <source>
        <dbReference type="SMART" id="SM00530"/>
    </source>
</evidence>
<dbReference type="InterPro" id="IPR011990">
    <property type="entry name" value="TPR-like_helical_dom_sf"/>
</dbReference>
<dbReference type="InterPro" id="IPR001387">
    <property type="entry name" value="Cro/C1-type_HTH"/>
</dbReference>
<reference evidence="3 4" key="1">
    <citation type="submission" date="2019-02" db="EMBL/GenBank/DDBJ databases">
        <title>Draft genome sequences of novel Actinobacteria.</title>
        <authorList>
            <person name="Sahin N."/>
            <person name="Ay H."/>
            <person name="Saygin H."/>
        </authorList>
    </citation>
    <scope>NUCLEOTIDE SEQUENCE [LARGE SCALE GENOMIC DNA]</scope>
    <source>
        <strain evidence="3 4">JCM 30529</strain>
    </source>
</reference>
<dbReference type="EMBL" id="SMKE01000021">
    <property type="protein sequence ID" value="TDC02075.1"/>
    <property type="molecule type" value="Genomic_DNA"/>
</dbReference>
<dbReference type="Pfam" id="PF13560">
    <property type="entry name" value="HTH_31"/>
    <property type="match status" value="1"/>
</dbReference>
<evidence type="ECO:0000313" key="3">
    <source>
        <dbReference type="EMBL" id="TDC02075.1"/>
    </source>
</evidence>
<evidence type="ECO:0000256" key="1">
    <source>
        <dbReference type="SAM" id="MobiDB-lite"/>
    </source>
</evidence>
<comment type="caution">
    <text evidence="3">The sequence shown here is derived from an EMBL/GenBank/DDBJ whole genome shotgun (WGS) entry which is preliminary data.</text>
</comment>
<dbReference type="SUPFAM" id="SSF48452">
    <property type="entry name" value="TPR-like"/>
    <property type="match status" value="1"/>
</dbReference>
<dbReference type="SMART" id="SM00530">
    <property type="entry name" value="HTH_XRE"/>
    <property type="match status" value="1"/>
</dbReference>
<feature type="region of interest" description="Disordered" evidence="1">
    <location>
        <begin position="33"/>
        <end position="76"/>
    </location>
</feature>
<dbReference type="SUPFAM" id="SSF47413">
    <property type="entry name" value="lambda repressor-like DNA-binding domains"/>
    <property type="match status" value="1"/>
</dbReference>
<organism evidence="3 4">
    <name type="scientific">Micromonospora fluostatini</name>
    <dbReference type="NCBI Taxonomy" id="1629071"/>
    <lineage>
        <taxon>Bacteria</taxon>
        <taxon>Bacillati</taxon>
        <taxon>Actinomycetota</taxon>
        <taxon>Actinomycetes</taxon>
        <taxon>Micromonosporales</taxon>
        <taxon>Micromonosporaceae</taxon>
        <taxon>Micromonospora</taxon>
    </lineage>
</organism>